<evidence type="ECO:0000256" key="9">
    <source>
        <dbReference type="ARBA" id="ARBA00022485"/>
    </source>
</evidence>
<evidence type="ECO:0000256" key="5">
    <source>
        <dbReference type="ARBA" id="ARBA00010826"/>
    </source>
</evidence>
<feature type="domain" description="Radical SAM core" evidence="18">
    <location>
        <begin position="40"/>
        <end position="287"/>
    </location>
</feature>
<comment type="cofactor">
    <cofactor evidence="1">
        <name>[4Fe-4S] cluster</name>
        <dbReference type="ChEBI" id="CHEBI:49883"/>
    </cofactor>
</comment>
<dbReference type="GO" id="GO:0051539">
    <property type="term" value="F:4 iron, 4 sulfur cluster binding"/>
    <property type="evidence" value="ECO:0007669"/>
    <property type="project" value="UniProtKB-KW"/>
</dbReference>
<dbReference type="GO" id="GO:0141093">
    <property type="term" value="F:5-amino-6-(D-ribitylamino)uracil--L-tyrosine 4-hydroxyphenyl transferase activity"/>
    <property type="evidence" value="ECO:0007669"/>
    <property type="project" value="UniProtKB-EC"/>
</dbReference>
<evidence type="ECO:0000256" key="6">
    <source>
        <dbReference type="ARBA" id="ARBA00012126"/>
    </source>
</evidence>
<sequence length="781" mass="84376">MARDDDALITRLLSTPLDDLLGEARARRDDRFGPLTPARMTYSRKVFIPLTRLCADVCHYCTFATTPSRLQAPYLDEEEVLEIARAGAAAGCREALFTLGDAPERRYAVAREWLEARGFSRTIDYVRHCAGRVLSETGLLPHVNAGVLDEDDWAMLRPVAASVGLMLESTSEHLLDKGMCHHGSPDKVPAVRIASLAAAGRARVPTTSGVLIGIGETARERIEALLALRDLHKAHGHLQEVIVQNFCPKPGTKMSGAIEASEADFLRTIAAARIVLPGEVSVQAPPNLNDERLVELIDAGIDDWGGISPVTLDHVNPEAPWPEIARLEAVCARAGLPLVERLTVYPRFVGENGWLDPAIRPSVLRLADAEWLGRDSRWSPGVADRAPGTVHAPLGVRHEGPVALRLHRILDRAASGITLAEDEIAALFATRGAAAQAVVEAADALRAEVRGDAVTYVVNRNINYTNICTHACSFCAFSKTSSKAGYRDKPYDLDLEEIAGRAREAVARGATEVCLQGGIHPRYTGDTYLSILRAVKDACPDLHVHAFSPLEVSQGARTLGMPVSDYLSMLRDAGLGSLPGTAAEILCDDIRQQICPDKLTTGEWLDVVGAAHRVGLPTTSTIMFGHLESPLHWARHLLALRNLQFDTGGITEFVPLPLVHMEAPFYRKGQCRKGPTWREAVMMHAVARLALHGAISSIQVSWVKLGMDGAAAVLAAGANDLGGVLMDESISRAAGASHGQLAEVADMRAAAESVGRRLYQRTTLYGEVGAQAHRQVQGERV</sequence>
<feature type="domain" description="Radical SAM core" evidence="18">
    <location>
        <begin position="454"/>
        <end position="690"/>
    </location>
</feature>
<evidence type="ECO:0000256" key="14">
    <source>
        <dbReference type="ARBA" id="ARBA00023014"/>
    </source>
</evidence>
<evidence type="ECO:0000256" key="4">
    <source>
        <dbReference type="ARBA" id="ARBA00010051"/>
    </source>
</evidence>
<protein>
    <recommendedName>
        <fullName evidence="8">FO synthase</fullName>
        <ecNumber evidence="7">2.5.1.147</ecNumber>
        <ecNumber evidence="6">4.3.1.32</ecNumber>
    </recommendedName>
</protein>
<dbReference type="NCBIfam" id="NF004884">
    <property type="entry name" value="PRK06245.1"/>
    <property type="match status" value="1"/>
</dbReference>
<keyword evidence="9" id="KW-0004">4Fe-4S</keyword>
<dbReference type="InterPro" id="IPR013785">
    <property type="entry name" value="Aldolase_TIM"/>
</dbReference>
<evidence type="ECO:0000256" key="12">
    <source>
        <dbReference type="ARBA" id="ARBA00022723"/>
    </source>
</evidence>
<dbReference type="AlphaFoldDB" id="A0A2K2G4A0"/>
<dbReference type="OrthoDB" id="9802027at2"/>
<keyword evidence="20" id="KW-1185">Reference proteome</keyword>
<dbReference type="HAMAP" id="MF_01611">
    <property type="entry name" value="FO_synth_sub1"/>
    <property type="match status" value="1"/>
</dbReference>
<evidence type="ECO:0000256" key="16">
    <source>
        <dbReference type="ARBA" id="ARBA00048468"/>
    </source>
</evidence>
<evidence type="ECO:0000256" key="17">
    <source>
        <dbReference type="ARBA" id="ARBA00048974"/>
    </source>
</evidence>
<dbReference type="PANTHER" id="PTHR43076">
    <property type="entry name" value="FO SYNTHASE (COFH)"/>
    <property type="match status" value="1"/>
</dbReference>
<evidence type="ECO:0000313" key="20">
    <source>
        <dbReference type="Proteomes" id="UP000236327"/>
    </source>
</evidence>
<dbReference type="HAMAP" id="MF_01612">
    <property type="entry name" value="FO_synth_sub2"/>
    <property type="match status" value="1"/>
</dbReference>
<keyword evidence="10" id="KW-0808">Transferase</keyword>
<evidence type="ECO:0000259" key="18">
    <source>
        <dbReference type="PROSITE" id="PS51918"/>
    </source>
</evidence>
<evidence type="ECO:0000256" key="2">
    <source>
        <dbReference type="ARBA" id="ARBA00003692"/>
    </source>
</evidence>
<dbReference type="GO" id="GO:0044689">
    <property type="term" value="F:7,8-didemethyl-8-hydroxy-5-deazariboflavin synthase activity"/>
    <property type="evidence" value="ECO:0007669"/>
    <property type="project" value="UniProtKB-EC"/>
</dbReference>
<evidence type="ECO:0000256" key="3">
    <source>
        <dbReference type="ARBA" id="ARBA00004712"/>
    </source>
</evidence>
<evidence type="ECO:0000256" key="7">
    <source>
        <dbReference type="ARBA" id="ARBA00012289"/>
    </source>
</evidence>
<dbReference type="SFLD" id="SFLDG01388">
    <property type="entry name" value="7_8-didemethyl-8-hydroxy-5-dea"/>
    <property type="match status" value="2"/>
</dbReference>
<dbReference type="InterPro" id="IPR020050">
    <property type="entry name" value="FO_synthase_su2"/>
</dbReference>
<keyword evidence="12" id="KW-0479">Metal-binding</keyword>
<dbReference type="UniPathway" id="UPA00072"/>
<dbReference type="EC" id="4.3.1.32" evidence="6"/>
<proteinExistence type="inferred from homology"/>
<dbReference type="Pfam" id="PF04055">
    <property type="entry name" value="Radical_SAM"/>
    <property type="match status" value="2"/>
</dbReference>
<accession>A0A2K2G4A0</accession>
<comment type="pathway">
    <text evidence="3">Cofactor biosynthesis; coenzyme F0 biosynthesis.</text>
</comment>
<dbReference type="NCBIfam" id="TIGR00423">
    <property type="entry name" value="CofH family radical SAM protein"/>
    <property type="match status" value="1"/>
</dbReference>
<evidence type="ECO:0000256" key="13">
    <source>
        <dbReference type="ARBA" id="ARBA00023004"/>
    </source>
</evidence>
<dbReference type="RefSeq" id="WP_103094986.1">
    <property type="nucleotide sequence ID" value="NZ_LYMM01000022.1"/>
</dbReference>
<dbReference type="GO" id="GO:0046872">
    <property type="term" value="F:metal ion binding"/>
    <property type="evidence" value="ECO:0007669"/>
    <property type="project" value="UniProtKB-KW"/>
</dbReference>
<dbReference type="EC" id="2.5.1.147" evidence="7"/>
<evidence type="ECO:0000256" key="8">
    <source>
        <dbReference type="ARBA" id="ARBA00022220"/>
    </source>
</evidence>
<comment type="catalytic activity">
    <reaction evidence="16">
        <text>5-amino-6-(D-ribitylamino)uracil + L-tyrosine + S-adenosyl-L-methionine = 5-amino-5-(4-hydroxybenzyl)-6-(D-ribitylimino)-5,6-dihydrouracil + 2-iminoacetate + 5'-deoxyadenosine + L-methionine + H(+)</text>
        <dbReference type="Rhea" id="RHEA:55200"/>
        <dbReference type="ChEBI" id="CHEBI:15378"/>
        <dbReference type="ChEBI" id="CHEBI:15934"/>
        <dbReference type="ChEBI" id="CHEBI:17319"/>
        <dbReference type="ChEBI" id="CHEBI:57844"/>
        <dbReference type="ChEBI" id="CHEBI:58315"/>
        <dbReference type="ChEBI" id="CHEBI:59789"/>
        <dbReference type="ChEBI" id="CHEBI:77846"/>
        <dbReference type="ChEBI" id="CHEBI:85936"/>
        <dbReference type="EC" id="2.5.1.147"/>
    </reaction>
</comment>
<dbReference type="EMBL" id="LYMM01000022">
    <property type="protein sequence ID" value="PNU05863.1"/>
    <property type="molecule type" value="Genomic_DNA"/>
</dbReference>
<comment type="function">
    <text evidence="2">Catalyzes the radical-mediated synthesis of 7,8-didemethyl-8-hydroxy-5-deazariboflavin (FO) from 5-amino-6-(D-ribitylamino)uracil and L-tyrosine.</text>
</comment>
<keyword evidence="13" id="KW-0408">Iron</keyword>
<comment type="similarity">
    <text evidence="5">In the N-terminal section; belongs to the radical SAM superfamily. CofG family.</text>
</comment>
<dbReference type="InterPro" id="IPR019939">
    <property type="entry name" value="CofG_family"/>
</dbReference>
<comment type="catalytic activity">
    <reaction evidence="17">
        <text>5-amino-5-(4-hydroxybenzyl)-6-(D-ribitylimino)-5,6-dihydrouracil + S-adenosyl-L-methionine = 7,8-didemethyl-8-hydroxy-5-deazariboflavin + 5'-deoxyadenosine + L-methionine + NH4(+) + H(+)</text>
        <dbReference type="Rhea" id="RHEA:55204"/>
        <dbReference type="ChEBI" id="CHEBI:15378"/>
        <dbReference type="ChEBI" id="CHEBI:17319"/>
        <dbReference type="ChEBI" id="CHEBI:28938"/>
        <dbReference type="ChEBI" id="CHEBI:57844"/>
        <dbReference type="ChEBI" id="CHEBI:59789"/>
        <dbReference type="ChEBI" id="CHEBI:59904"/>
        <dbReference type="ChEBI" id="CHEBI:85936"/>
        <dbReference type="EC" id="4.3.1.32"/>
    </reaction>
</comment>
<dbReference type="SFLD" id="SFLDF00294">
    <property type="entry name" value="7_8-didemethyl-8-hydroxy-5-dea"/>
    <property type="match status" value="1"/>
</dbReference>
<comment type="similarity">
    <text evidence="4">In the C-terminal section; belongs to the radical SAM superfamily. CofH family.</text>
</comment>
<evidence type="ECO:0000256" key="10">
    <source>
        <dbReference type="ARBA" id="ARBA00022679"/>
    </source>
</evidence>
<dbReference type="Proteomes" id="UP000236327">
    <property type="component" value="Unassembled WGS sequence"/>
</dbReference>
<dbReference type="Gene3D" id="3.20.20.70">
    <property type="entry name" value="Aldolase class I"/>
    <property type="match status" value="2"/>
</dbReference>
<dbReference type="Pfam" id="PF19288">
    <property type="entry name" value="CofH_C"/>
    <property type="match status" value="1"/>
</dbReference>
<dbReference type="CDD" id="cd01335">
    <property type="entry name" value="Radical_SAM"/>
    <property type="match status" value="2"/>
</dbReference>
<dbReference type="PROSITE" id="PS51918">
    <property type="entry name" value="RADICAL_SAM"/>
    <property type="match status" value="2"/>
</dbReference>
<dbReference type="NCBIfam" id="TIGR03550">
    <property type="entry name" value="F420_cofG"/>
    <property type="match status" value="1"/>
</dbReference>
<dbReference type="InterPro" id="IPR007197">
    <property type="entry name" value="rSAM"/>
</dbReference>
<dbReference type="SMART" id="SM00729">
    <property type="entry name" value="Elp3"/>
    <property type="match status" value="2"/>
</dbReference>
<dbReference type="SUPFAM" id="SSF102114">
    <property type="entry name" value="Radical SAM enzymes"/>
    <property type="match status" value="2"/>
</dbReference>
<dbReference type="SFLD" id="SFLDG01389">
    <property type="entry name" value="menaquinone_synthsis_involved"/>
    <property type="match status" value="1"/>
</dbReference>
<dbReference type="PANTHER" id="PTHR43076:SF1">
    <property type="entry name" value="LIPOYL SYNTHASE 2"/>
    <property type="match status" value="1"/>
</dbReference>
<dbReference type="InterPro" id="IPR019940">
    <property type="entry name" value="CofH_family"/>
</dbReference>
<keyword evidence="14" id="KW-0411">Iron-sulfur</keyword>
<dbReference type="NCBIfam" id="TIGR03551">
    <property type="entry name" value="F420_cofH"/>
    <property type="match status" value="1"/>
</dbReference>
<organism evidence="19 20">
    <name type="scientific">Novosphingobium guangzhouense</name>
    <dbReference type="NCBI Taxonomy" id="1850347"/>
    <lineage>
        <taxon>Bacteria</taxon>
        <taxon>Pseudomonadati</taxon>
        <taxon>Pseudomonadota</taxon>
        <taxon>Alphaproteobacteria</taxon>
        <taxon>Sphingomonadales</taxon>
        <taxon>Sphingomonadaceae</taxon>
        <taxon>Novosphingobium</taxon>
    </lineage>
</organism>
<evidence type="ECO:0000256" key="15">
    <source>
        <dbReference type="ARBA" id="ARBA00023239"/>
    </source>
</evidence>
<dbReference type="InterPro" id="IPR045567">
    <property type="entry name" value="CofH/MnqC-like_C"/>
</dbReference>
<gene>
    <name evidence="19" type="primary">fbiC</name>
    <name evidence="19" type="ORF">A8V01_14535</name>
</gene>
<dbReference type="InterPro" id="IPR058240">
    <property type="entry name" value="rSAM_sf"/>
</dbReference>
<dbReference type="SFLD" id="SFLDS00029">
    <property type="entry name" value="Radical_SAM"/>
    <property type="match status" value="3"/>
</dbReference>
<evidence type="ECO:0000313" key="19">
    <source>
        <dbReference type="EMBL" id="PNU05863.1"/>
    </source>
</evidence>
<reference evidence="19 20" key="1">
    <citation type="submission" date="2016-05" db="EMBL/GenBank/DDBJ databases">
        <title>Complete genome sequence of Novosphingobium guangzhouense SA925(T).</title>
        <authorList>
            <person name="Sha S."/>
        </authorList>
    </citation>
    <scope>NUCLEOTIDE SEQUENCE [LARGE SCALE GENOMIC DNA]</scope>
    <source>
        <strain evidence="19 20">SA925</strain>
    </source>
</reference>
<dbReference type="InterPro" id="IPR034405">
    <property type="entry name" value="F420"/>
</dbReference>
<evidence type="ECO:0000256" key="1">
    <source>
        <dbReference type="ARBA" id="ARBA00001966"/>
    </source>
</evidence>
<name>A0A2K2G4A0_9SPHN</name>
<dbReference type="SFLD" id="SFLDG01064">
    <property type="entry name" value="F420__menaquinone_cofactor_bio"/>
    <property type="match status" value="3"/>
</dbReference>
<evidence type="ECO:0000256" key="11">
    <source>
        <dbReference type="ARBA" id="ARBA00022691"/>
    </source>
</evidence>
<dbReference type="InterPro" id="IPR006638">
    <property type="entry name" value="Elp3/MiaA/NifB-like_rSAM"/>
</dbReference>
<keyword evidence="11" id="KW-0949">S-adenosyl-L-methionine</keyword>
<comment type="caution">
    <text evidence="19">The sequence shown here is derived from an EMBL/GenBank/DDBJ whole genome shotgun (WGS) entry which is preliminary data.</text>
</comment>
<keyword evidence="15" id="KW-0456">Lyase</keyword>